<protein>
    <submittedName>
        <fullName evidence="2">Uncharacterized protein</fullName>
    </submittedName>
</protein>
<evidence type="ECO:0000313" key="2">
    <source>
        <dbReference type="EMBL" id="RFZ44508.1"/>
    </source>
</evidence>
<gene>
    <name evidence="2" type="ORF">DAVIS_01532</name>
</gene>
<name>A0A3E2MZ31_MYCMR</name>
<feature type="region of interest" description="Disordered" evidence="1">
    <location>
        <begin position="119"/>
        <end position="167"/>
    </location>
</feature>
<dbReference type="AlphaFoldDB" id="A0A3E2MZ31"/>
<sequence>MASENLDFGRQSPNACHAYRTTDSTKDCCRDRADAACPGWPCSATPLTPPVSPPQHGWPDIVNWSTRTRVVHRWVTAAVSSPSTSSRSAAISLHAIHSGLCRFLIAMILSSLPAHNMGRKTPMSHASTDRGQAPLPHRHDLVEPSCPQHGPQDPHEPCINRSGSGQLRLPFTSTERGVQLAQPFCSKHNFNPPTPLALPVLQGM</sequence>
<reference evidence="2 3" key="1">
    <citation type="journal article" date="2018" name="Sci. Rep.">
        <title>Extensive genomic diversity among Mycobacterium marinum strains revealed by whole genome sequencing.</title>
        <authorList>
            <person name="Das S."/>
            <person name="Pettersson B.M."/>
            <person name="Behra P.R."/>
            <person name="Mallick A."/>
            <person name="Cheramie M."/>
            <person name="Ramesh M."/>
            <person name="Shirreff L."/>
            <person name="DuCote T."/>
            <person name="Dasgupta S."/>
            <person name="Ennis D.G."/>
            <person name="Kirsebom L.A."/>
        </authorList>
    </citation>
    <scope>NUCLEOTIDE SEQUENCE [LARGE SCALE GENOMIC DNA]</scope>
    <source>
        <strain evidence="2 3">Davis1</strain>
    </source>
</reference>
<evidence type="ECO:0000256" key="1">
    <source>
        <dbReference type="SAM" id="MobiDB-lite"/>
    </source>
</evidence>
<dbReference type="Proteomes" id="UP000257451">
    <property type="component" value="Unassembled WGS sequence"/>
</dbReference>
<proteinExistence type="predicted"/>
<accession>A0A3E2MZ31</accession>
<organism evidence="2 3">
    <name type="scientific">Mycobacterium marinum</name>
    <dbReference type="NCBI Taxonomy" id="1781"/>
    <lineage>
        <taxon>Bacteria</taxon>
        <taxon>Bacillati</taxon>
        <taxon>Actinomycetota</taxon>
        <taxon>Actinomycetes</taxon>
        <taxon>Mycobacteriales</taxon>
        <taxon>Mycobacteriaceae</taxon>
        <taxon>Mycobacterium</taxon>
        <taxon>Mycobacterium ulcerans group</taxon>
    </lineage>
</organism>
<evidence type="ECO:0000313" key="3">
    <source>
        <dbReference type="Proteomes" id="UP000257451"/>
    </source>
</evidence>
<dbReference type="EMBL" id="PEDF01000042">
    <property type="protein sequence ID" value="RFZ44508.1"/>
    <property type="molecule type" value="Genomic_DNA"/>
</dbReference>
<comment type="caution">
    <text evidence="2">The sequence shown here is derived from an EMBL/GenBank/DDBJ whole genome shotgun (WGS) entry which is preliminary data.</text>
</comment>